<dbReference type="PANTHER" id="PTHR40114">
    <property type="entry name" value="SLR0698 PROTEIN"/>
    <property type="match status" value="1"/>
</dbReference>
<evidence type="ECO:0000259" key="2">
    <source>
        <dbReference type="PROSITE" id="PS51707"/>
    </source>
</evidence>
<evidence type="ECO:0000256" key="1">
    <source>
        <dbReference type="PIRSR" id="PIRSR016487-1"/>
    </source>
</evidence>
<dbReference type="Gene3D" id="2.40.320.10">
    <property type="entry name" value="Hypothetical Protein Pfu-838710-001"/>
    <property type="match status" value="1"/>
</dbReference>
<dbReference type="PANTHER" id="PTHR40114:SF1">
    <property type="entry name" value="SLR0698 PROTEIN"/>
    <property type="match status" value="1"/>
</dbReference>
<accession>A0A4Z0FDH2</accession>
<dbReference type="SUPFAM" id="SSF55154">
    <property type="entry name" value="CYTH-like phosphatases"/>
    <property type="match status" value="1"/>
</dbReference>
<dbReference type="PROSITE" id="PS51707">
    <property type="entry name" value="CYTH"/>
    <property type="match status" value="1"/>
</dbReference>
<organism evidence="3 4">
    <name type="scientific">Candidatus Macondimonas diazotrophica</name>
    <dbReference type="NCBI Taxonomy" id="2305248"/>
    <lineage>
        <taxon>Bacteria</taxon>
        <taxon>Pseudomonadati</taxon>
        <taxon>Pseudomonadota</taxon>
        <taxon>Gammaproteobacteria</taxon>
        <taxon>Chromatiales</taxon>
        <taxon>Ectothiorhodospiraceae</taxon>
        <taxon>Candidatus Macondimonas</taxon>
    </lineage>
</organism>
<proteinExistence type="predicted"/>
<dbReference type="EMBL" id="SRIO01000002">
    <property type="protein sequence ID" value="TFZ83817.1"/>
    <property type="molecule type" value="Genomic_DNA"/>
</dbReference>
<feature type="active site" description="Proton acceptor" evidence="1">
    <location>
        <position position="43"/>
    </location>
</feature>
<name>A0A4Z0FDH2_9GAMM</name>
<dbReference type="CDD" id="cd07891">
    <property type="entry name" value="CYTH-like_CthTTM-like_1"/>
    <property type="match status" value="1"/>
</dbReference>
<dbReference type="Proteomes" id="UP000297890">
    <property type="component" value="Unassembled WGS sequence"/>
</dbReference>
<comment type="caution">
    <text evidence="3">The sequence shown here is derived from an EMBL/GenBank/DDBJ whole genome shotgun (WGS) entry which is preliminary data.</text>
</comment>
<dbReference type="InterPro" id="IPR033469">
    <property type="entry name" value="CYTH-like_dom_sf"/>
</dbReference>
<gene>
    <name evidence="3" type="ORF">E4680_02235</name>
</gene>
<dbReference type="InterPro" id="IPR012042">
    <property type="entry name" value="NeuTTM/CthTTM-like"/>
</dbReference>
<evidence type="ECO:0000313" key="3">
    <source>
        <dbReference type="EMBL" id="TFZ83817.1"/>
    </source>
</evidence>
<dbReference type="SMART" id="SM01118">
    <property type="entry name" value="CYTH"/>
    <property type="match status" value="1"/>
</dbReference>
<keyword evidence="4" id="KW-1185">Reference proteome</keyword>
<dbReference type="OrthoDB" id="9805588at2"/>
<sequence length="174" mass="19859">MSSRWRCSCGRAAVALEIERKFRVTGDAWRAAAEHVEELIQGYLNLEGGAITRVRIAGDRAWLNLKGATLDIVRHEFEYPIPLTDAREMLAHLCVGPPVEKRRHHVRHAGRLWEVDEFSGANAGLVVAEIELEHPDAPIELPPWVGREVSHEPRFLNISLVHHPYRDWTVVERQ</sequence>
<dbReference type="AlphaFoldDB" id="A0A4Z0FDH2"/>
<reference evidence="3 4" key="1">
    <citation type="journal article" date="2019" name="ISME J.">
        <title>Candidatus Macondimonas diazotrophica, a novel gammaproteobacterial genus dominating crude-oil-contaminated coastal sediments.</title>
        <authorList>
            <person name="Karthikeyan S."/>
            <person name="Konstantinidis K."/>
        </authorList>
    </citation>
    <scope>NUCLEOTIDE SEQUENCE [LARGE SCALE GENOMIC DNA]</scope>
    <source>
        <strain evidence="3 4">KTK01</strain>
    </source>
</reference>
<feature type="domain" description="CYTH" evidence="2">
    <location>
        <begin position="15"/>
        <end position="162"/>
    </location>
</feature>
<evidence type="ECO:0000313" key="4">
    <source>
        <dbReference type="Proteomes" id="UP000297890"/>
    </source>
</evidence>
<protein>
    <submittedName>
        <fullName evidence="3">CYTH domain-containing protein</fullName>
    </submittedName>
</protein>
<dbReference type="Pfam" id="PF01928">
    <property type="entry name" value="CYTH"/>
    <property type="match status" value="1"/>
</dbReference>
<dbReference type="PIRSF" id="PIRSF016487">
    <property type="entry name" value="CYTH_UCP016487"/>
    <property type="match status" value="1"/>
</dbReference>
<dbReference type="InterPro" id="IPR023577">
    <property type="entry name" value="CYTH_domain"/>
</dbReference>